<dbReference type="GO" id="GO:0006508">
    <property type="term" value="P:proteolysis"/>
    <property type="evidence" value="ECO:0007669"/>
    <property type="project" value="UniProtKB-KW"/>
</dbReference>
<feature type="domain" description="CAAX prenyl protease 2/Lysostaphin resistance protein A-like" evidence="2">
    <location>
        <begin position="98"/>
        <end position="149"/>
    </location>
</feature>
<evidence type="ECO:0000313" key="4">
    <source>
        <dbReference type="Proteomes" id="UP000064893"/>
    </source>
</evidence>
<sequence>MNAYVTGDFYSVFFIFLTLWFLPFLFLSYKGLRLIGFKKPDRKLWLILALLTGAGMSSVVYIMGEWLYGDSVCNWFVYISRSNGASGSIEDAQRLIFFLISAVMSMTFSPIGEELFYRGLIHGALQVDFGHLKASYIDSLAFALTHLAHYGIIYNNQS</sequence>
<dbReference type="AlphaFoldDB" id="A0A0S2HWS5"/>
<evidence type="ECO:0000313" key="3">
    <source>
        <dbReference type="EMBL" id="ALO14506.1"/>
    </source>
</evidence>
<dbReference type="GO" id="GO:0004175">
    <property type="term" value="F:endopeptidase activity"/>
    <property type="evidence" value="ECO:0007669"/>
    <property type="project" value="UniProtKB-ARBA"/>
</dbReference>
<dbReference type="GO" id="GO:0080120">
    <property type="term" value="P:CAAX-box protein maturation"/>
    <property type="evidence" value="ECO:0007669"/>
    <property type="project" value="UniProtKB-ARBA"/>
</dbReference>
<gene>
    <name evidence="3" type="ORF">L21SP5_00835</name>
</gene>
<evidence type="ECO:0000256" key="1">
    <source>
        <dbReference type="SAM" id="Phobius"/>
    </source>
</evidence>
<keyword evidence="1" id="KW-0812">Transmembrane</keyword>
<protein>
    <submittedName>
        <fullName evidence="3">CAAX amino terminal protease self-immunity</fullName>
    </submittedName>
</protein>
<feature type="transmembrane region" description="Helical" evidence="1">
    <location>
        <begin position="44"/>
        <end position="64"/>
    </location>
</feature>
<dbReference type="EMBL" id="CP013118">
    <property type="protein sequence ID" value="ALO14506.1"/>
    <property type="molecule type" value="Genomic_DNA"/>
</dbReference>
<keyword evidence="3" id="KW-0378">Hydrolase</keyword>
<keyword evidence="1" id="KW-1133">Transmembrane helix</keyword>
<dbReference type="Proteomes" id="UP000064893">
    <property type="component" value="Chromosome"/>
</dbReference>
<dbReference type="RefSeq" id="WP_205627972.1">
    <property type="nucleotide sequence ID" value="NZ_CP013118.1"/>
</dbReference>
<dbReference type="KEGG" id="blq:L21SP5_00835"/>
<keyword evidence="1" id="KW-0472">Membrane</keyword>
<evidence type="ECO:0000259" key="2">
    <source>
        <dbReference type="Pfam" id="PF02517"/>
    </source>
</evidence>
<dbReference type="InterPro" id="IPR003675">
    <property type="entry name" value="Rce1/LyrA-like_dom"/>
</dbReference>
<feature type="transmembrane region" description="Helical" evidence="1">
    <location>
        <begin position="95"/>
        <end position="112"/>
    </location>
</feature>
<dbReference type="Pfam" id="PF02517">
    <property type="entry name" value="Rce1-like"/>
    <property type="match status" value="1"/>
</dbReference>
<feature type="transmembrane region" description="Helical" evidence="1">
    <location>
        <begin position="12"/>
        <end position="32"/>
    </location>
</feature>
<keyword evidence="3" id="KW-0645">Protease</keyword>
<proteinExistence type="predicted"/>
<reference evidence="3 4" key="1">
    <citation type="submission" date="2015-11" db="EMBL/GenBank/DDBJ databases">
        <title>Description and complete genome sequence of a novel strain predominating in hypersaline microbial mats and representing a new family of the Bacteriodetes phylum.</title>
        <authorList>
            <person name="Spring S."/>
            <person name="Bunk B."/>
            <person name="Sproer C."/>
            <person name="Klenk H.-P."/>
        </authorList>
    </citation>
    <scope>NUCLEOTIDE SEQUENCE [LARGE SCALE GENOMIC DNA]</scope>
    <source>
        <strain evidence="3 4">L21-Spi-D4</strain>
    </source>
</reference>
<keyword evidence="4" id="KW-1185">Reference proteome</keyword>
<organism evidence="3 4">
    <name type="scientific">Salinivirga cyanobacteriivorans</name>
    <dbReference type="NCBI Taxonomy" id="1307839"/>
    <lineage>
        <taxon>Bacteria</taxon>
        <taxon>Pseudomonadati</taxon>
        <taxon>Bacteroidota</taxon>
        <taxon>Bacteroidia</taxon>
        <taxon>Bacteroidales</taxon>
        <taxon>Salinivirgaceae</taxon>
        <taxon>Salinivirga</taxon>
    </lineage>
</organism>
<dbReference type="STRING" id="1307839.L21SP5_00835"/>
<name>A0A0S2HWS5_9BACT</name>
<dbReference type="PATRIC" id="fig|1307839.3.peg.883"/>
<accession>A0A0S2HWS5</accession>